<reference evidence="2" key="1">
    <citation type="journal article" date="2019" name="Int. J. Syst. Evol. Microbiol.">
        <title>The Global Catalogue of Microorganisms (GCM) 10K type strain sequencing project: providing services to taxonomists for standard genome sequencing and annotation.</title>
        <authorList>
            <consortium name="The Broad Institute Genomics Platform"/>
            <consortium name="The Broad Institute Genome Sequencing Center for Infectious Disease"/>
            <person name="Wu L."/>
            <person name="Ma J."/>
        </authorList>
    </citation>
    <scope>NUCLEOTIDE SEQUENCE [LARGE SCALE GENOMIC DNA]</scope>
    <source>
        <strain evidence="2">JCM 14545</strain>
    </source>
</reference>
<dbReference type="RefSeq" id="WP_344417707.1">
    <property type="nucleotide sequence ID" value="NZ_BAAANN010000010.1"/>
</dbReference>
<gene>
    <name evidence="1" type="ORF">GCM10009754_28340</name>
</gene>
<evidence type="ECO:0000313" key="2">
    <source>
        <dbReference type="Proteomes" id="UP001501116"/>
    </source>
</evidence>
<accession>A0ABP5C334</accession>
<evidence type="ECO:0000313" key="1">
    <source>
        <dbReference type="EMBL" id="GAA1956706.1"/>
    </source>
</evidence>
<keyword evidence="2" id="KW-1185">Reference proteome</keyword>
<protein>
    <submittedName>
        <fullName evidence="1">Uncharacterized protein</fullName>
    </submittedName>
</protein>
<proteinExistence type="predicted"/>
<name>A0ABP5C334_9PSEU</name>
<sequence>MCRASFLACFACRNAVVTAEHLPSLLDLLAELEHRWSGTKRDQWWHRYGHVWLSITEDILPTFTPAEVDQARSGADGSAATLLDLLEGPGETA</sequence>
<dbReference type="Proteomes" id="UP001501116">
    <property type="component" value="Unassembled WGS sequence"/>
</dbReference>
<comment type="caution">
    <text evidence="1">The sequence shown here is derived from an EMBL/GenBank/DDBJ whole genome shotgun (WGS) entry which is preliminary data.</text>
</comment>
<organism evidence="1 2">
    <name type="scientific">Amycolatopsis minnesotensis</name>
    <dbReference type="NCBI Taxonomy" id="337894"/>
    <lineage>
        <taxon>Bacteria</taxon>
        <taxon>Bacillati</taxon>
        <taxon>Actinomycetota</taxon>
        <taxon>Actinomycetes</taxon>
        <taxon>Pseudonocardiales</taxon>
        <taxon>Pseudonocardiaceae</taxon>
        <taxon>Amycolatopsis</taxon>
    </lineage>
</organism>
<dbReference type="EMBL" id="BAAANN010000010">
    <property type="protein sequence ID" value="GAA1956706.1"/>
    <property type="molecule type" value="Genomic_DNA"/>
</dbReference>